<evidence type="ECO:0000313" key="2">
    <source>
        <dbReference type="EMBL" id="PYI03677.1"/>
    </source>
</evidence>
<accession>A0A319E0Z6</accession>
<dbReference type="Pfam" id="PF06985">
    <property type="entry name" value="HET"/>
    <property type="match status" value="1"/>
</dbReference>
<dbReference type="OrthoDB" id="5362512at2759"/>
<dbReference type="EMBL" id="KZ826377">
    <property type="protein sequence ID" value="PYI03677.1"/>
    <property type="molecule type" value="Genomic_DNA"/>
</dbReference>
<proteinExistence type="predicted"/>
<evidence type="ECO:0000313" key="3">
    <source>
        <dbReference type="Proteomes" id="UP000248423"/>
    </source>
</evidence>
<dbReference type="AlphaFoldDB" id="A0A319E0Z6"/>
<gene>
    <name evidence="2" type="ORF">BO78DRAFT_191410</name>
</gene>
<evidence type="ECO:0000259" key="1">
    <source>
        <dbReference type="Pfam" id="PF06985"/>
    </source>
</evidence>
<keyword evidence="3" id="KW-1185">Reference proteome</keyword>
<dbReference type="STRING" id="1448318.A0A319E0Z6"/>
<dbReference type="VEuPathDB" id="FungiDB:BO78DRAFT_191410"/>
<feature type="domain" description="Heterokaryon incompatibility" evidence="1">
    <location>
        <begin position="246"/>
        <end position="393"/>
    </location>
</feature>
<dbReference type="PANTHER" id="PTHR33112">
    <property type="entry name" value="DOMAIN PROTEIN, PUTATIVE-RELATED"/>
    <property type="match status" value="1"/>
</dbReference>
<reference evidence="2 3" key="1">
    <citation type="submission" date="2018-02" db="EMBL/GenBank/DDBJ databases">
        <title>The genomes of Aspergillus section Nigri reveals drivers in fungal speciation.</title>
        <authorList>
            <consortium name="DOE Joint Genome Institute"/>
            <person name="Vesth T.C."/>
            <person name="Nybo J."/>
            <person name="Theobald S."/>
            <person name="Brandl J."/>
            <person name="Frisvad J.C."/>
            <person name="Nielsen K.F."/>
            <person name="Lyhne E.K."/>
            <person name="Kogle M.E."/>
            <person name="Kuo A."/>
            <person name="Riley R."/>
            <person name="Clum A."/>
            <person name="Nolan M."/>
            <person name="Lipzen A."/>
            <person name="Salamov A."/>
            <person name="Henrissat B."/>
            <person name="Wiebenga A."/>
            <person name="De vries R.P."/>
            <person name="Grigoriev I.V."/>
            <person name="Mortensen U.H."/>
            <person name="Andersen M.R."/>
            <person name="Baker S.E."/>
        </authorList>
    </citation>
    <scope>NUCLEOTIDE SEQUENCE [LARGE SCALE GENOMIC DNA]</scope>
    <source>
        <strain evidence="2 3">CBS 121057</strain>
    </source>
</reference>
<name>A0A319E0Z6_ASPSB</name>
<dbReference type="PANTHER" id="PTHR33112:SF1">
    <property type="entry name" value="HETEROKARYON INCOMPATIBILITY DOMAIN-CONTAINING PROTEIN"/>
    <property type="match status" value="1"/>
</dbReference>
<protein>
    <submittedName>
        <fullName evidence="2">HET-domain-containing protein</fullName>
    </submittedName>
</protein>
<dbReference type="Proteomes" id="UP000248423">
    <property type="component" value="Unassembled WGS sequence"/>
</dbReference>
<sequence length="816" mass="93100">MPGSHGNPCFICMDLIHSRRVALAYRSNLDDSIRTSKLSKRDCEAVFHWQETPTSSAESLCSFCAHLGLERLVQIWSAQNRSSFYNNPLFFTSISEEIYGVHVFLGQISDLQARQDECFLCARLVAIATREGDIDARNRIWLEVLEDSTVEAFGFSTIKVHIRNRAGGDRLITELNNSAPHNPLPSQDDAADFTCDCSVGEIDWLTVTKWFEGSRRGKVLDEPPVDFRLIDVQKLCVVRAPTTPEYICLSYVWGNDTSFQTTFHTINDFEEPNSLASFKVPDTIANAITVCAALGKRYLWVDRLCIIQDEENNPSKQAQIDAMGGIYGGAFATLIAFEGTDARYGLHGVSPALKRAPYYRIRIGGELFFERTRGLWSSRERSKWHTRGWTYQEAILSPRLLFFTKHGLYFEDSSSVIKNDIQRWAAAMYDPPIFGWPSDRRLKYVYVMPEYTKREFGDERDIVNGASGILDTSVGKGNHRFAMPLVGFDAAILWTTRPRCPSLSRQGRASAFPTWSWASIKGSIQYPHYGFRVSVACWGIIDAAMPHDILWLRPQSNYDHSDHVIAVETLLWRHGCMPIEFPPYLGSKHSFQSFAKVFHDHIPTMNMFYQACGASPDHHGMSMLFDRFTSDQIQAGRHELSLLAHSQTIILRLKPFSDLEFIICYEEREIGVMRFDLLSEHSRARNTLETEPIDMEFLPLSVTCHLYSYISRREYNWHYDAVESLDQIRFNPKRPQGQIVTANDSPFRDTIPLSDSTPYPYYTYENDEGACFRKLDMQVMAIRTTDGISCRLGLGCIPLVTWLTLLKPTSKSIVLR</sequence>
<dbReference type="InterPro" id="IPR010730">
    <property type="entry name" value="HET"/>
</dbReference>
<organism evidence="2 3">
    <name type="scientific">Aspergillus sclerotiicarbonarius (strain CBS 121057 / IBT 28362)</name>
    <dbReference type="NCBI Taxonomy" id="1448318"/>
    <lineage>
        <taxon>Eukaryota</taxon>
        <taxon>Fungi</taxon>
        <taxon>Dikarya</taxon>
        <taxon>Ascomycota</taxon>
        <taxon>Pezizomycotina</taxon>
        <taxon>Eurotiomycetes</taxon>
        <taxon>Eurotiomycetidae</taxon>
        <taxon>Eurotiales</taxon>
        <taxon>Aspergillaceae</taxon>
        <taxon>Aspergillus</taxon>
        <taxon>Aspergillus subgen. Circumdati</taxon>
    </lineage>
</organism>